<feature type="transmembrane region" description="Helical" evidence="12">
    <location>
        <begin position="4573"/>
        <end position="4596"/>
    </location>
</feature>
<feature type="transmembrane region" description="Helical" evidence="12">
    <location>
        <begin position="2153"/>
        <end position="2172"/>
    </location>
</feature>
<feature type="domain" description="GAIN-B" evidence="16">
    <location>
        <begin position="3635"/>
        <end position="3789"/>
    </location>
</feature>
<comment type="subcellular location">
    <subcellularLocation>
        <location evidence="1">Membrane</location>
        <topology evidence="1">Multi-pass membrane protein</topology>
    </subcellularLocation>
</comment>
<dbReference type="EMBL" id="OV696701">
    <property type="protein sequence ID" value="CAH1247727.1"/>
    <property type="molecule type" value="Genomic_DNA"/>
</dbReference>
<feature type="transmembrane region" description="Helical" evidence="12">
    <location>
        <begin position="4616"/>
        <end position="4639"/>
    </location>
</feature>
<dbReference type="PANTHER" id="PTHR10877:SF194">
    <property type="entry name" value="LOCATION OF VULVA DEFECTIVE 1"/>
    <property type="match status" value="1"/>
</dbReference>
<dbReference type="PROSITE" id="PS50022">
    <property type="entry name" value="FA58C_3"/>
    <property type="match status" value="2"/>
</dbReference>
<feature type="domain" description="GAIN-B" evidence="16">
    <location>
        <begin position="1203"/>
        <end position="1351"/>
    </location>
</feature>
<dbReference type="InterPro" id="IPR057244">
    <property type="entry name" value="GAIN_B"/>
</dbReference>
<dbReference type="SUPFAM" id="SSF49785">
    <property type="entry name" value="Galactose-binding domain-like"/>
    <property type="match status" value="4"/>
</dbReference>
<dbReference type="InterPro" id="IPR002859">
    <property type="entry name" value="PKD/REJ-like"/>
</dbReference>
<evidence type="ECO:0000259" key="15">
    <source>
        <dbReference type="PROSITE" id="PS50095"/>
    </source>
</evidence>
<feature type="region of interest" description="Disordered" evidence="11">
    <location>
        <begin position="1845"/>
        <end position="1868"/>
    </location>
</feature>
<dbReference type="FunFam" id="2.60.60.20:FF:000019">
    <property type="entry name" value="Uncharacterized protein"/>
    <property type="match status" value="2"/>
</dbReference>
<feature type="domain" description="PLAT" evidence="15">
    <location>
        <begin position="3849"/>
        <end position="3966"/>
    </location>
</feature>
<dbReference type="SMART" id="SM00303">
    <property type="entry name" value="GPS"/>
    <property type="match status" value="2"/>
</dbReference>
<proteinExistence type="inferred from homology"/>
<dbReference type="InterPro" id="IPR036392">
    <property type="entry name" value="PLAT/LH2_dom_sf"/>
</dbReference>
<evidence type="ECO:0000256" key="5">
    <source>
        <dbReference type="ARBA" id="ARBA00022729"/>
    </source>
</evidence>
<dbReference type="SUPFAM" id="SSF49723">
    <property type="entry name" value="Lipase/lipooxygenase domain (PLAT/LH2 domain)"/>
    <property type="match status" value="2"/>
</dbReference>
<feature type="transmembrane region" description="Helical" evidence="12">
    <location>
        <begin position="1796"/>
        <end position="1815"/>
    </location>
</feature>
<keyword evidence="19" id="KW-1185">Reference proteome</keyword>
<feature type="transmembrane region" description="Helical" evidence="12">
    <location>
        <begin position="4076"/>
        <end position="4095"/>
    </location>
</feature>
<dbReference type="OrthoDB" id="5975530at2759"/>
<feature type="transmembrane region" description="Helical" evidence="12">
    <location>
        <begin position="1874"/>
        <end position="1892"/>
    </location>
</feature>
<evidence type="ECO:0000256" key="3">
    <source>
        <dbReference type="ARBA" id="ARBA00022692"/>
    </source>
</evidence>
<evidence type="ECO:0000256" key="8">
    <source>
        <dbReference type="ARBA" id="ARBA00023136"/>
    </source>
</evidence>
<dbReference type="PROSITE" id="PS50948">
    <property type="entry name" value="PAN"/>
    <property type="match status" value="1"/>
</dbReference>
<dbReference type="Gene3D" id="2.60.220.50">
    <property type="match status" value="2"/>
</dbReference>
<dbReference type="InterPro" id="IPR000421">
    <property type="entry name" value="FA58C"/>
</dbReference>
<feature type="region of interest" description="Disordered" evidence="11">
    <location>
        <begin position="4150"/>
        <end position="4171"/>
    </location>
</feature>
<dbReference type="InterPro" id="IPR046791">
    <property type="entry name" value="Polycystin_dom"/>
</dbReference>
<gene>
    <name evidence="18" type="primary">PKDREJ</name>
    <name evidence="18" type="ORF">BLAG_LOCUS9312</name>
</gene>
<feature type="chain" id="PRO_5035467187" evidence="13">
    <location>
        <begin position="21"/>
        <end position="4721"/>
    </location>
</feature>
<evidence type="ECO:0000259" key="14">
    <source>
        <dbReference type="PROSITE" id="PS50022"/>
    </source>
</evidence>
<dbReference type="GO" id="GO:0005262">
    <property type="term" value="F:calcium channel activity"/>
    <property type="evidence" value="ECO:0007669"/>
    <property type="project" value="TreeGrafter"/>
</dbReference>
<dbReference type="InterPro" id="IPR046338">
    <property type="entry name" value="GAIN_dom_sf"/>
</dbReference>
<dbReference type="InterPro" id="IPR051223">
    <property type="entry name" value="Polycystin"/>
</dbReference>
<dbReference type="PROSITE" id="PS50095">
    <property type="entry name" value="PLAT"/>
    <property type="match status" value="2"/>
</dbReference>
<evidence type="ECO:0000256" key="12">
    <source>
        <dbReference type="SAM" id="Phobius"/>
    </source>
</evidence>
<dbReference type="PANTHER" id="PTHR10877">
    <property type="entry name" value="POLYCYSTIN FAMILY MEMBER"/>
    <property type="match status" value="1"/>
</dbReference>
<accession>A0A8J9Z4U8</accession>
<feature type="domain" description="F5/8 type C" evidence="14">
    <location>
        <begin position="64"/>
        <end position="214"/>
    </location>
</feature>
<dbReference type="InterPro" id="IPR003609">
    <property type="entry name" value="Pan_app"/>
</dbReference>
<dbReference type="Pfam" id="PF20519">
    <property type="entry name" value="Polycystin_dom"/>
    <property type="match status" value="2"/>
</dbReference>
<evidence type="ECO:0000256" key="7">
    <source>
        <dbReference type="ARBA" id="ARBA00022989"/>
    </source>
</evidence>
<evidence type="ECO:0000259" key="16">
    <source>
        <dbReference type="PROSITE" id="PS50221"/>
    </source>
</evidence>
<dbReference type="GO" id="GO:0016020">
    <property type="term" value="C:membrane"/>
    <property type="evidence" value="ECO:0007669"/>
    <property type="project" value="UniProtKB-SubCell"/>
</dbReference>
<evidence type="ECO:0000313" key="19">
    <source>
        <dbReference type="Proteomes" id="UP000838412"/>
    </source>
</evidence>
<dbReference type="GO" id="GO:0050982">
    <property type="term" value="P:detection of mechanical stimulus"/>
    <property type="evidence" value="ECO:0007669"/>
    <property type="project" value="TreeGrafter"/>
</dbReference>
<feature type="transmembrane region" description="Helical" evidence="12">
    <location>
        <begin position="4659"/>
        <end position="4682"/>
    </location>
</feature>
<dbReference type="PROSITE" id="PS50221">
    <property type="entry name" value="GAIN_B"/>
    <property type="match status" value="2"/>
</dbReference>
<keyword evidence="7 12" id="KW-1133">Transmembrane helix</keyword>
<dbReference type="Gene3D" id="2.60.120.260">
    <property type="entry name" value="Galactose-binding domain-like"/>
    <property type="match status" value="4"/>
</dbReference>
<feature type="transmembrane region" description="Helical" evidence="12">
    <location>
        <begin position="4178"/>
        <end position="4201"/>
    </location>
</feature>
<keyword evidence="5 13" id="KW-0732">Signal</keyword>
<feature type="transmembrane region" description="Helical" evidence="12">
    <location>
        <begin position="1749"/>
        <end position="1776"/>
    </location>
</feature>
<comment type="caution">
    <text evidence="10">Lacks conserved residue(s) required for the propagation of feature annotation.</text>
</comment>
<feature type="transmembrane region" description="Helical" evidence="12">
    <location>
        <begin position="4122"/>
        <end position="4143"/>
    </location>
</feature>
<dbReference type="Pfam" id="PF01477">
    <property type="entry name" value="PLAT"/>
    <property type="match status" value="2"/>
</dbReference>
<dbReference type="InterPro" id="IPR000203">
    <property type="entry name" value="GPS"/>
</dbReference>
<evidence type="ECO:0000256" key="13">
    <source>
        <dbReference type="SAM" id="SignalP"/>
    </source>
</evidence>
<dbReference type="InterPro" id="IPR006585">
    <property type="entry name" value="FTP1"/>
</dbReference>
<dbReference type="Gene3D" id="2.60.60.20">
    <property type="entry name" value="PLAT/LH2 domain"/>
    <property type="match status" value="2"/>
</dbReference>
<feature type="transmembrane region" description="Helical" evidence="12">
    <location>
        <begin position="4363"/>
        <end position="4381"/>
    </location>
</feature>
<evidence type="ECO:0000256" key="2">
    <source>
        <dbReference type="ARBA" id="ARBA00007200"/>
    </source>
</evidence>
<feature type="domain" description="Apple" evidence="17">
    <location>
        <begin position="2759"/>
        <end position="2836"/>
    </location>
</feature>
<evidence type="ECO:0000313" key="18">
    <source>
        <dbReference type="EMBL" id="CAH1247727.1"/>
    </source>
</evidence>
<organism evidence="18 19">
    <name type="scientific">Branchiostoma lanceolatum</name>
    <name type="common">Common lancelet</name>
    <name type="synonym">Amphioxus lanceolatum</name>
    <dbReference type="NCBI Taxonomy" id="7740"/>
    <lineage>
        <taxon>Eukaryota</taxon>
        <taxon>Metazoa</taxon>
        <taxon>Chordata</taxon>
        <taxon>Cephalochordata</taxon>
        <taxon>Leptocardii</taxon>
        <taxon>Amphioxiformes</taxon>
        <taxon>Branchiostomatidae</taxon>
        <taxon>Branchiostoma</taxon>
    </lineage>
</organism>
<comment type="similarity">
    <text evidence="2">Belongs to the polycystin family.</text>
</comment>
<dbReference type="SMART" id="SM00308">
    <property type="entry name" value="LH2"/>
    <property type="match status" value="2"/>
</dbReference>
<keyword evidence="3 12" id="KW-0812">Transmembrane</keyword>
<reference evidence="18" key="1">
    <citation type="submission" date="2022-01" db="EMBL/GenBank/DDBJ databases">
        <authorList>
            <person name="Braso-Vives M."/>
        </authorList>
    </citation>
    <scope>NUCLEOTIDE SEQUENCE</scope>
</reference>
<dbReference type="Pfam" id="PF02010">
    <property type="entry name" value="REJ"/>
    <property type="match status" value="2"/>
</dbReference>
<sequence length="4721" mass="523337">MEKFLMFTTALGIAAFTTFGAELNPCRPPSDSKVCGCSAGHLSANPNDTCTVCACSTDGNTRDCFIYRHVWLDIAPNWAVGESGGTLCNPRCQTTVLKAENVLDGAVATFWEPLYEPVGYRHWVILDLQKAWRIYRLGIANFGDVTHDVMSFVLESSPSAAYVWEFANSSDAVQAGVTSLQTFDVYSQAQFLKLSVDTHSGQGPRIREISLYGTDKPPLFEPCVVIHAGCVLNETVGQAAPPGDQQCYVIADIHERIHNKSNALPVHRTGNITFHSELSVECFQDYELTLYWTVRGEGPVTSGPPLDDVSPEGVPQNNLHFTFSPRALPLGFYMVQCQAMLTVAGSNHMSISAVQTWVEVARMPLTYTVGPVVRTIDTTSDLVVDAALSYDPEELLSSRGYVYDWKCTYEVTLPLDASKINLANCKKATSSGTGYVGSPDKANDGNDAAGLYNSLSCAHSGGEANPWWMVDLGTQYSIVRVVVYNRMDCCSDRLSPGNIHAGNSPVLVNNPIVGRILNFAGLMYELSVSGVLAQYAGIQLPRTIFLNFCEFEVYTDDLSPLSAGTDCEIMLGCLVQTAPNGERQFTPSLLTHERPPGIIANVSVDVTAGLFPTASLYQTIYVVPDEILLDLYLDCIENCNQYSTIAAWPLVLNTSSEIQGTIDYTLEEYPDGHAAENWTSVIEVSGSALLVPSAVFVDVGHYTIRLTDTVGPWQKISEWRFQVLPNPAPSQADDDEGETAGGDPESLSGMCTLLPPEGTALIDKFCVTCKEFLDVLGPLETQVSFELKPLAEIATVTFPGDGPPTKNEIILNSFNGWVGYTNLFDVSSGIVILHVRIGSPDGRFVEFDLEPALIKAPTMAQLQGYLDGFITYPTGAFFRQIRQGEPHTAFLGSVIASYVASHMAADGEDITEGVDKMASGLSELDIEDMETANGVTLSLIMLTAAPEMVSGNAQVLSANLLSASLETTRELSTNVTEMPTVEVNKAAALMFTGVVNIFKASETMALSEHQEDDSFTDNLQNNQEATTIGFKALDVLDVIYLINRMPEYPEQDIFLDVAMSTVQVRIQRESQDDPSEKVYTVGGTGGSSNSLVRVPSFSSLVNGACPGDTVGVQFLESNFNPFEYSNNSRIIRADVTGLHVKCGNVTIPVSGLSEPNDIITRRKNESLEDSMYIFEASEPLGGLSFFQFFVKKNQSALSFSLDFNSTQFPQDVSMFLRKEAPPTPEDYNWTTTLPVPDVVSIPWMNGTVLTSHPYHWLLSPQEIDITNADVENMTNYFLGVQFGSTQNLSSGDVVDFTLHIFETSCVYFDEDVHLWHSEGCEVGMMSNATHIHCRCDHLTKFSGFVAPNPLNIAEALSANVLENPTGLILVLTVLGMYMMGVLWARKQDRRDLSKVGVGILPGHRLNPRKDCQYVITVYTGFKGNAGTTAEVTIVLYSQDSESPPFTLSDSNRIIFEKGSVDSFLVSTSEPLGDLSHLRVWHNNGGYSPAWFLSQIVVSNRMNNRPHFFLCNRWFATDKGDGMVYRLLPKSGPEEMRKFRNLFLAKSSRDMNDGHLWFSVAGRPARSPFTRVQRLSCCLTLLYSTMLTNIMFFGRGDDFDPPEPIRFAGTDINPPISLPQIMIGLQSAAIILPVNLLIVFLFRNSSPAKKRATKSKKNKVPLHNLVKYLPQKKEEKTTEPCTVVLYDAGSDTPSFWHREESDARWKRRFSGTSSCSEQKRLFFDNTMTERSTDQDVEHCEEKGKASFPWWAVYIGWLLVWSASFVAAFFTVLYTLSFGRAKAEAWLVTFLTSFVTDLFLMQPFKLLLVAMLFALVVKKPIEDEDPQPVPLQHDEEYLEDNKLAPGVVHSESPPDESVLTEQRNKSMQKRRRRKQVLEVLMFGLFVTVVMLTSYSERSPLAFYVTQNVQGLILESGDISFAEIQDIPSFWTWVTTGLIPATHAARRYNGGSVAETMVLEDLLTHLLGPVQLRQVRLRPGKHCEPPERMANVTSRCTAAYSLDLADKQNYTERWNSTVNATSNAFCISTAVFTNATESPASSDCLEASDDGQDPWRYTFSSVTDGFPYFGQRGTYTASGYVTALGSTDQTSLARAVYLQEHEWLDDKTRAVFIELILYNPHVNLFSVVSMAMEFTNLGAVYTGSEVVTLRLIQRDAILLLVLRGFFAVFVLVFAVREGKALFSRPIEYLSEFWSWVELAVILVGFSTLGVYFYAQSIIDEVAVLRTDGNSTFGGYKSAVGWFKIYTYLLGLLICCATLKFVRIIRFNSHVYALSMTMRRSLKPVAQFMLTAGIVIMAFTQTASLVFGVKLMEYKNLTSSLQSLLLIMMGSYDFEALGQGHYILGPLLHVLVWRPLISPRAFCLAAVTVYYVNCSPCKPPVDEVCSCKDGLLDSGDTCTVCACSQDGNFSQCLPSQWLDIPSSWIVGESSSYYCSYYYCYYTPNKAYRAFDGLDSTFWEPMYKPDGYQHWVILDFQTSFGIHRMTIINDGEGDHDVISFVVESSAVSPYVWEMTHSSDEVLANTTDPQEFSLHFVGRYMRLRVDTQSGVQPIIREVSFFGEEDTGGVGSSCSTLNTGCVTNDIAGELAPPGGQSCNVIADIHEGLRSRDKPLQVHRTGNVVLHGHLVLECEEDYELQIFWTARGGNHSAPEEAMEDLLPTDAPRNDIHFSIAPRTLPLGVHMIQMQVIMNVNGTGHVSVSAVQTWIEFVRLPVVFSLGSTLRAVPTSGDIEVDAGLSYDPEELLDSSLFTYDWTCTILHLPECGLYMFRHVPQTDCYTGGNDIARHHGVSLQFCAAACCAYSTCVSFQYNAASSCYLKTRLCTDPQKSSASTGNMYDRLTEYLGVNIAVGRTITSSGPYRSSTVAANAVDGITTTMLNSGYCFHSRADTPNPWLLIDLSQPSSIRSVLIYNRMDCCSERINPFHLYLGNSSSIQANPRYGGDLTFDDLSQATTTVHVTGVTSRYVGVLLPGSSRTMNLCEVQVYTNDESAEVDARLGSQVEGSSPGVLVFESPDYRPLGLIANLSVEITAGDFPPVTLNTILHVVPDDSLGELTLQCEDLRNEANCDTSKVASTEDLELFTESEIFGTTEFSLEEFPANFQDQGWTSGIDEYATDDTRLRVLGGTFWAEGYYTIRLTDHYVTADGDWTRFAEFRFKVVPFVLFSSVPTPAPLLGGHADGETTAPPGGLAESCTIMPTEGVSLIDRFCARCPDFTDILGPVEVSIVFQLIPVGAEMAESSFPGDGPPTDNRIFITAANQWVPYTPLVDLAAGSLLLTVHASSVDGRYTEIDLSPIEIYPPTMSQLQDYLDNFFVYPDGDFFKTLALGDAETAFKGSIFAAAVTGALAHGGEDTTEIVDKIMEGLTNVVIKDAGSINGVSISTFLATGHPEMVSGKSQVLAATYLKAAFNKTRELAENLDETPVRDINKMSAVMMSGSVNVLSASSTMAGKEQRNDNAHSSNLAFNEEATTSAFEALDVMDDIYLNKLMPNFSDPEIFADFSSSKLHLRIKRENRNITSERVYLVGGDSDCMIRVPSLEDMLSGSCKRNKDVGIQFLESNFNPFEYSNNSNEIRTDVTGLGVKCGNRTLPVSGLREPIDILTRRKNESLDRSIYVFKKSVLIGNLTVFQFLVGKAQSALVFSIDVNSTLFPQNISLFLRKDGLPSQDAFNWTATLPVSEDQLFSIPWINGTNLTSSSYQWLLPSEEVDITESDVGNLTKFGIGVQFGSDLDLDKEEIVVFSLAIFESSCVYFDEKVHLWHSDGCEVGPLTNMTHIHCRCDHLTKFAGFVPPNPLNIADALSKNVLENPAGMVLVLAVFGFYLFGILFSRKADRRDLLKAGVGLLPGHTLNPRKDCQYVITVYTGFRGNAGTTAEVTIVLNGLYNESIPFKLRDEKRVLFEKGSVDSFLVSTEEPLGELSHLRVWHNNGGYSPGWFLSQIVVMDRARNNPIYFLCNSDMHTRPVNPFETMTRQMDSYSTALKICIKFRGTSRGIVRDVPQDSAGRPAGNRESSLRKVRDVPWLSVEKDDGKVHRVIARAVPEDLKKFRNLFLAKSSRDMNDGHLWFSVAGRPARSPFTRVQRLSCCLTLLYSTMLTNIMFFGRGDDFDPPEPIRFAGTEIKPPITLPQIMIGVQSAAIILPVNVLIAFLFRNSGPRVAKNTDKKTQKTGEKGENDGKRRSSLPWWTAYIGWLLVWSASFVAAFFTVLYTLSFGRAKAEAWLVTFLTSFVTDLFLMQPFKLLIVAVIFALISKTPVEDDDPPSEPLQSGEEYLQSGKQQNDFGGMGSETSRFDAPPDESTLAEQRQKSAEKRKRRSAVLEVLMFGLFIAVIMAASYGERSPMAFHMTQSVERQILESGDVGFFDIEDIPSFWTWITTGLMPALHAGSWYNGRMTPDAMLLGDMVTYLLGPVQLRQVRLKPGQHCEPLKRMVNVTSRCSVPYSLSVADTQNYTLRWIPDNTTANATVSTVCDFSSSRELNNCANNKSPWKYTYGSLTDGFPYFGQQGSYLGGGYIAWLGTTEESMSFLQRHRWLDEKTRAVFIELILYNPHVNLFSVVSLVVEFTNLGSVYMSSEIVTVRLIQHDVILLLVLRGVLALFLLYFVFREGKSLLSRPMEYLGEFWSWVELLIITLGFSTLGIYFYTQGIIDEVAEQRKNGDSVFHLYKSAVSWFQVSTYLQGFLICCATLKFIRILRFNSHVSRDKRTPRRDLTVGQLLQWNLLIGDKHKKH</sequence>
<feature type="region of interest" description="Disordered" evidence="11">
    <location>
        <begin position="4269"/>
        <end position="4301"/>
    </location>
</feature>
<feature type="transmembrane region" description="Helical" evidence="12">
    <location>
        <begin position="4213"/>
        <end position="4243"/>
    </location>
</feature>
<dbReference type="FunFam" id="2.60.220.50:FF:000032">
    <property type="entry name" value="Uncharacterized protein"/>
    <property type="match status" value="1"/>
</dbReference>
<evidence type="ECO:0000256" key="11">
    <source>
        <dbReference type="SAM" id="MobiDB-lite"/>
    </source>
</evidence>
<keyword evidence="9" id="KW-1015">Disulfide bond</keyword>
<feature type="domain" description="F5/8 type C" evidence="14">
    <location>
        <begin position="2408"/>
        <end position="2557"/>
    </location>
</feature>
<dbReference type="SMART" id="SM00607">
    <property type="entry name" value="FTP"/>
    <property type="match status" value="2"/>
</dbReference>
<keyword evidence="6" id="KW-0106">Calcium</keyword>
<feature type="transmembrane region" description="Helical" evidence="12">
    <location>
        <begin position="2241"/>
        <end position="2261"/>
    </location>
</feature>
<feature type="compositionally biased region" description="Basic and acidic residues" evidence="11">
    <location>
        <begin position="4152"/>
        <end position="4171"/>
    </location>
</feature>
<evidence type="ECO:0000256" key="9">
    <source>
        <dbReference type="ARBA" id="ARBA00023157"/>
    </source>
</evidence>
<name>A0A8J9Z4U8_BRALA</name>
<feature type="region of interest" description="Disordered" evidence="11">
    <location>
        <begin position="726"/>
        <end position="748"/>
    </location>
</feature>
<feature type="transmembrane region" description="Helical" evidence="12">
    <location>
        <begin position="1574"/>
        <end position="1593"/>
    </location>
</feature>
<dbReference type="InterPro" id="IPR001024">
    <property type="entry name" value="PLAT/LH2_dom"/>
</dbReference>
<dbReference type="InterPro" id="IPR008979">
    <property type="entry name" value="Galactose-bd-like_sf"/>
</dbReference>
<feature type="transmembrane region" description="Helical" evidence="12">
    <location>
        <begin position="2192"/>
        <end position="2211"/>
    </location>
</feature>
<keyword evidence="4" id="KW-0479">Metal-binding</keyword>
<feature type="transmembrane region" description="Helical" evidence="12">
    <location>
        <begin position="4531"/>
        <end position="4553"/>
    </location>
</feature>
<dbReference type="Pfam" id="PF22633">
    <property type="entry name" value="F5_F8_type_C_2"/>
    <property type="match status" value="2"/>
</dbReference>
<evidence type="ECO:0000256" key="4">
    <source>
        <dbReference type="ARBA" id="ARBA00022723"/>
    </source>
</evidence>
<feature type="signal peptide" evidence="13">
    <location>
        <begin position="1"/>
        <end position="20"/>
    </location>
</feature>
<feature type="transmembrane region" description="Helical" evidence="12">
    <location>
        <begin position="3803"/>
        <end position="3822"/>
    </location>
</feature>
<feature type="transmembrane region" description="Helical" evidence="12">
    <location>
        <begin position="1620"/>
        <end position="1641"/>
    </location>
</feature>
<dbReference type="Pfam" id="PF08016">
    <property type="entry name" value="PKD_channel"/>
    <property type="match status" value="2"/>
</dbReference>
<evidence type="ECO:0000256" key="6">
    <source>
        <dbReference type="ARBA" id="ARBA00022837"/>
    </source>
</evidence>
<dbReference type="InterPro" id="IPR013122">
    <property type="entry name" value="PKD1_2_channel"/>
</dbReference>
<dbReference type="GO" id="GO:0046872">
    <property type="term" value="F:metal ion binding"/>
    <property type="evidence" value="ECO:0007669"/>
    <property type="project" value="UniProtKB-KW"/>
</dbReference>
<feature type="transmembrane region" description="Helical" evidence="12">
    <location>
        <begin position="2281"/>
        <end position="2305"/>
    </location>
</feature>
<feature type="transmembrane region" description="Helical" evidence="12">
    <location>
        <begin position="4309"/>
        <end position="4328"/>
    </location>
</feature>
<evidence type="ECO:0000259" key="17">
    <source>
        <dbReference type="PROSITE" id="PS50948"/>
    </source>
</evidence>
<dbReference type="Proteomes" id="UP000838412">
    <property type="component" value="Chromosome 16"/>
</dbReference>
<evidence type="ECO:0000256" key="10">
    <source>
        <dbReference type="PROSITE-ProRule" id="PRU00152"/>
    </source>
</evidence>
<dbReference type="Pfam" id="PF01825">
    <property type="entry name" value="GPS"/>
    <property type="match status" value="2"/>
</dbReference>
<feature type="transmembrane region" description="Helical" evidence="12">
    <location>
        <begin position="1366"/>
        <end position="1384"/>
    </location>
</feature>
<protein>
    <submittedName>
        <fullName evidence="18">PKDREJ protein</fullName>
    </submittedName>
</protein>
<evidence type="ECO:0000256" key="1">
    <source>
        <dbReference type="ARBA" id="ARBA00004141"/>
    </source>
</evidence>
<keyword evidence="8 12" id="KW-0472">Membrane</keyword>
<feature type="domain" description="PLAT" evidence="15">
    <location>
        <begin position="1411"/>
        <end position="1528"/>
    </location>
</feature>